<dbReference type="PANTHER" id="PTHR37312:SF1">
    <property type="entry name" value="MEMBRANE-BOUND ACYLTRANSFERASE YKRP-RELATED"/>
    <property type="match status" value="1"/>
</dbReference>
<feature type="transmembrane region" description="Helical" evidence="1">
    <location>
        <begin position="234"/>
        <end position="259"/>
    </location>
</feature>
<dbReference type="PANTHER" id="PTHR37312">
    <property type="entry name" value="MEMBRANE-BOUND ACYLTRANSFERASE YKRP-RELATED"/>
    <property type="match status" value="1"/>
</dbReference>
<name>A0ABY4I7S2_CHIFI</name>
<keyword evidence="1" id="KW-0812">Transmembrane</keyword>
<keyword evidence="1" id="KW-1133">Transmembrane helix</keyword>
<evidence type="ECO:0000259" key="2">
    <source>
        <dbReference type="Pfam" id="PF01757"/>
    </source>
</evidence>
<organism evidence="3 4">
    <name type="scientific">Chitinophaga filiformis</name>
    <name type="common">Myxococcus filiformis</name>
    <name type="synonym">Flexibacter filiformis</name>
    <dbReference type="NCBI Taxonomy" id="104663"/>
    <lineage>
        <taxon>Bacteria</taxon>
        <taxon>Pseudomonadati</taxon>
        <taxon>Bacteroidota</taxon>
        <taxon>Chitinophagia</taxon>
        <taxon>Chitinophagales</taxon>
        <taxon>Chitinophagaceae</taxon>
        <taxon>Chitinophaga</taxon>
    </lineage>
</organism>
<dbReference type="GO" id="GO:0016746">
    <property type="term" value="F:acyltransferase activity"/>
    <property type="evidence" value="ECO:0007669"/>
    <property type="project" value="UniProtKB-KW"/>
</dbReference>
<feature type="transmembrane region" description="Helical" evidence="1">
    <location>
        <begin position="302"/>
        <end position="326"/>
    </location>
</feature>
<dbReference type="InterPro" id="IPR002656">
    <property type="entry name" value="Acyl_transf_3_dom"/>
</dbReference>
<evidence type="ECO:0000256" key="1">
    <source>
        <dbReference type="SAM" id="Phobius"/>
    </source>
</evidence>
<dbReference type="Proteomes" id="UP000830198">
    <property type="component" value="Chromosome"/>
</dbReference>
<protein>
    <submittedName>
        <fullName evidence="3">Acyltransferase family protein</fullName>
    </submittedName>
</protein>
<evidence type="ECO:0000313" key="4">
    <source>
        <dbReference type="Proteomes" id="UP000830198"/>
    </source>
</evidence>
<dbReference type="InterPro" id="IPR052734">
    <property type="entry name" value="Nod_factor_acetyltransferase"/>
</dbReference>
<proteinExistence type="predicted"/>
<feature type="transmembrane region" description="Helical" evidence="1">
    <location>
        <begin position="21"/>
        <end position="37"/>
    </location>
</feature>
<feature type="domain" description="Acyltransferase 3" evidence="2">
    <location>
        <begin position="17"/>
        <end position="316"/>
    </location>
</feature>
<keyword evidence="3" id="KW-0012">Acyltransferase</keyword>
<feature type="transmembrane region" description="Helical" evidence="1">
    <location>
        <begin position="149"/>
        <end position="168"/>
    </location>
</feature>
<feature type="transmembrane region" description="Helical" evidence="1">
    <location>
        <begin position="204"/>
        <end position="222"/>
    </location>
</feature>
<evidence type="ECO:0000313" key="3">
    <source>
        <dbReference type="EMBL" id="UPK71950.1"/>
    </source>
</evidence>
<reference evidence="3 4" key="1">
    <citation type="submission" date="2022-04" db="EMBL/GenBank/DDBJ databases">
        <title>The arsenic-methylating capacity of Chitinophaga filiformis YT5 during chitin decomposition.</title>
        <authorList>
            <person name="Chen G."/>
            <person name="Liang Y."/>
        </authorList>
    </citation>
    <scope>NUCLEOTIDE SEQUENCE [LARGE SCALE GENOMIC DNA]</scope>
    <source>
        <strain evidence="3 4">YT5</strain>
    </source>
</reference>
<keyword evidence="4" id="KW-1185">Reference proteome</keyword>
<dbReference type="RefSeq" id="WP_247814046.1">
    <property type="nucleotide sequence ID" value="NZ_CP095855.1"/>
</dbReference>
<feature type="transmembrane region" description="Helical" evidence="1">
    <location>
        <begin position="43"/>
        <end position="62"/>
    </location>
</feature>
<keyword evidence="3" id="KW-0808">Transferase</keyword>
<keyword evidence="1" id="KW-0472">Membrane</keyword>
<sequence length="345" mass="39297">MLLYTMSNTMNTSSRIGWIDTLKGIGILTVVAGHIFPNSVARYLFLFHMPLFFFIGGFLFKPSADWKEYLTKKSFHLLVPYVAFLCLIYVPYEIREILTGKETIVKGLVRPLLGGRFLIGWTAVFWYVTCFFLVQQVMNFLVNKVSKRVVGLLMFASLVISYALNRFMPHFPGLPWNADVVFAALPIFHMGYQYKAMQGEPGRYKWVFFTLLPVVIVFTYYNTANTYDMKTGSYGIPFVTLFSSLVVVLCLIELVKLIARSPAASKPFNELGTASMVIMYLHQPVQFIALEQFSIVNPLARFFIALAVSMGGYYLLNSFTIGRALFMGSLPDFKKVFRREKLATV</sequence>
<dbReference type="EMBL" id="CP095855">
    <property type="protein sequence ID" value="UPK71950.1"/>
    <property type="molecule type" value="Genomic_DNA"/>
</dbReference>
<accession>A0ABY4I7S2</accession>
<dbReference type="Pfam" id="PF01757">
    <property type="entry name" value="Acyl_transf_3"/>
    <property type="match status" value="1"/>
</dbReference>
<feature type="transmembrane region" description="Helical" evidence="1">
    <location>
        <begin position="118"/>
        <end position="142"/>
    </location>
</feature>
<feature type="transmembrane region" description="Helical" evidence="1">
    <location>
        <begin position="74"/>
        <end position="92"/>
    </location>
</feature>
<gene>
    <name evidence="3" type="ORF">MYF79_11710</name>
</gene>